<sequence>MQPGRASIHDFKGFMELSAGPSAAREKLSLGPDQLLLRGTRLRNTDYIIGVVVYTGACTRMVLNSRQAPMKQSNIEITTNRVMWIVLAAQALLALCSDIFYLLNRSSLETHWYLLGTHIGLPIGIAYWLTFFVLYSNLMPMSLYMTVDMCNAAHAYFIKHDKKMCYIGKNHPHDSFASNVRASNLCQELGQVSYIFSDKTGTLTQNVMELRMIFIAGVNKAYGDRVLPLRSAPGGTPDMTLEDTTCFLEVLAVCHSVMVTEGKEGGVNYEAESPDDEALVAGAKELGWELQARNGDKVTIGTGAGRKEEYTIVATNAFTSSRKRMSVIAKKGEEHILLAKGADNVMADRLARGQDENV</sequence>
<dbReference type="InterPro" id="IPR023299">
    <property type="entry name" value="ATPase_P-typ_cyto_dom_N"/>
</dbReference>
<dbReference type="Pfam" id="PF13246">
    <property type="entry name" value="Cation_ATPase"/>
    <property type="match status" value="1"/>
</dbReference>
<evidence type="ECO:0000256" key="2">
    <source>
        <dbReference type="ARBA" id="ARBA00022692"/>
    </source>
</evidence>
<evidence type="ECO:0000313" key="7">
    <source>
        <dbReference type="Proteomes" id="UP001189429"/>
    </source>
</evidence>
<feature type="transmembrane region" description="Helical" evidence="5">
    <location>
        <begin position="115"/>
        <end position="135"/>
    </location>
</feature>
<keyword evidence="2 5" id="KW-0812">Transmembrane</keyword>
<keyword evidence="3 5" id="KW-1133">Transmembrane helix</keyword>
<feature type="transmembrane region" description="Helical" evidence="5">
    <location>
        <begin position="84"/>
        <end position="103"/>
    </location>
</feature>
<feature type="non-terminal residue" evidence="6">
    <location>
        <position position="358"/>
    </location>
</feature>
<evidence type="ECO:0000256" key="4">
    <source>
        <dbReference type="ARBA" id="ARBA00023136"/>
    </source>
</evidence>
<protein>
    <recommendedName>
        <fullName evidence="8">P-type phospholipid transporter</fullName>
    </recommendedName>
</protein>
<dbReference type="InterPro" id="IPR018303">
    <property type="entry name" value="ATPase_P-typ_P_site"/>
</dbReference>
<proteinExistence type="predicted"/>
<comment type="subcellular location">
    <subcellularLocation>
        <location evidence="1">Membrane</location>
    </subcellularLocation>
</comment>
<dbReference type="PRINTS" id="PR00121">
    <property type="entry name" value="NAKATPASE"/>
</dbReference>
<keyword evidence="7" id="KW-1185">Reference proteome</keyword>
<dbReference type="Proteomes" id="UP001189429">
    <property type="component" value="Unassembled WGS sequence"/>
</dbReference>
<evidence type="ECO:0000313" key="6">
    <source>
        <dbReference type="EMBL" id="CAK0912201.1"/>
    </source>
</evidence>
<name>A0ABN9YIL9_9DINO</name>
<comment type="caution">
    <text evidence="6">The sequence shown here is derived from an EMBL/GenBank/DDBJ whole genome shotgun (WGS) entry which is preliminary data.</text>
</comment>
<evidence type="ECO:0008006" key="8">
    <source>
        <dbReference type="Google" id="ProtNLM"/>
    </source>
</evidence>
<evidence type="ECO:0000256" key="1">
    <source>
        <dbReference type="ARBA" id="ARBA00004370"/>
    </source>
</evidence>
<evidence type="ECO:0000256" key="5">
    <source>
        <dbReference type="SAM" id="Phobius"/>
    </source>
</evidence>
<dbReference type="SUPFAM" id="SSF81660">
    <property type="entry name" value="Metal cation-transporting ATPase, ATP-binding domain N"/>
    <property type="match status" value="1"/>
</dbReference>
<gene>
    <name evidence="6" type="ORF">PCOR1329_LOCUS85815</name>
</gene>
<keyword evidence="4 5" id="KW-0472">Membrane</keyword>
<reference evidence="6" key="1">
    <citation type="submission" date="2023-10" db="EMBL/GenBank/DDBJ databases">
        <authorList>
            <person name="Chen Y."/>
            <person name="Shah S."/>
            <person name="Dougan E. K."/>
            <person name="Thang M."/>
            <person name="Chan C."/>
        </authorList>
    </citation>
    <scope>NUCLEOTIDE SEQUENCE [LARGE SCALE GENOMIC DNA]</scope>
</reference>
<accession>A0ABN9YIL9</accession>
<organism evidence="6 7">
    <name type="scientific">Prorocentrum cordatum</name>
    <dbReference type="NCBI Taxonomy" id="2364126"/>
    <lineage>
        <taxon>Eukaryota</taxon>
        <taxon>Sar</taxon>
        <taxon>Alveolata</taxon>
        <taxon>Dinophyceae</taxon>
        <taxon>Prorocentrales</taxon>
        <taxon>Prorocentraceae</taxon>
        <taxon>Prorocentrum</taxon>
    </lineage>
</organism>
<dbReference type="PROSITE" id="PS00154">
    <property type="entry name" value="ATPASE_E1_E2"/>
    <property type="match status" value="1"/>
</dbReference>
<dbReference type="Gene3D" id="3.40.1110.10">
    <property type="entry name" value="Calcium-transporting ATPase, cytoplasmic domain N"/>
    <property type="match status" value="1"/>
</dbReference>
<dbReference type="PANTHER" id="PTHR24092">
    <property type="entry name" value="PROBABLE PHOSPHOLIPID-TRANSPORTING ATPASE"/>
    <property type="match status" value="1"/>
</dbReference>
<dbReference type="EMBL" id="CAUYUJ010022714">
    <property type="protein sequence ID" value="CAK0912201.1"/>
    <property type="molecule type" value="Genomic_DNA"/>
</dbReference>
<evidence type="ECO:0000256" key="3">
    <source>
        <dbReference type="ARBA" id="ARBA00022989"/>
    </source>
</evidence>